<evidence type="ECO:0000313" key="1">
    <source>
        <dbReference type="EMBL" id="EAT45403.1"/>
    </source>
</evidence>
<reference evidence="1" key="2">
    <citation type="journal article" date="2007" name="Science">
        <title>Genome sequence of Aedes aegypti, a major arbovirus vector.</title>
        <authorList>
            <person name="Nene V."/>
            <person name="Wortman J.R."/>
            <person name="Lawson D."/>
            <person name="Haas B."/>
            <person name="Kodira C."/>
            <person name="Tu Z.J."/>
            <person name="Loftus B."/>
            <person name="Xi Z."/>
            <person name="Megy K."/>
            <person name="Grabherr M."/>
            <person name="Ren Q."/>
            <person name="Zdobnov E.M."/>
            <person name="Lobo N.F."/>
            <person name="Campbell K.S."/>
            <person name="Brown S.E."/>
            <person name="Bonaldo M.F."/>
            <person name="Zhu J."/>
            <person name="Sinkins S.P."/>
            <person name="Hogenkamp D.G."/>
            <person name="Amedeo P."/>
            <person name="Arensburger P."/>
            <person name="Atkinson P.W."/>
            <person name="Bidwell S."/>
            <person name="Biedler J."/>
            <person name="Birney E."/>
            <person name="Bruggner R.V."/>
            <person name="Costas J."/>
            <person name="Coy M.R."/>
            <person name="Crabtree J."/>
            <person name="Crawford M."/>
            <person name="Debruyn B."/>
            <person name="Decaprio D."/>
            <person name="Eiglmeier K."/>
            <person name="Eisenstadt E."/>
            <person name="El-Dorry H."/>
            <person name="Gelbart W.M."/>
            <person name="Gomes S.L."/>
            <person name="Hammond M."/>
            <person name="Hannick L.I."/>
            <person name="Hogan J.R."/>
            <person name="Holmes M.H."/>
            <person name="Jaffe D."/>
            <person name="Johnston J.S."/>
            <person name="Kennedy R.C."/>
            <person name="Koo H."/>
            <person name="Kravitz S."/>
            <person name="Kriventseva E.V."/>
            <person name="Kulp D."/>
            <person name="Labutti K."/>
            <person name="Lee E."/>
            <person name="Li S."/>
            <person name="Lovin D.D."/>
            <person name="Mao C."/>
            <person name="Mauceli E."/>
            <person name="Menck C.F."/>
            <person name="Miller J.R."/>
            <person name="Montgomery P."/>
            <person name="Mori A."/>
            <person name="Nascimento A.L."/>
            <person name="Naveira H.F."/>
            <person name="Nusbaum C."/>
            <person name="O'leary S."/>
            <person name="Orvis J."/>
            <person name="Pertea M."/>
            <person name="Quesneville H."/>
            <person name="Reidenbach K.R."/>
            <person name="Rogers Y.H."/>
            <person name="Roth C.W."/>
            <person name="Schneider J.R."/>
            <person name="Schatz M."/>
            <person name="Shumway M."/>
            <person name="Stanke M."/>
            <person name="Stinson E.O."/>
            <person name="Tubio J.M."/>
            <person name="Vanzee J.P."/>
            <person name="Verjovski-Almeida S."/>
            <person name="Werner D."/>
            <person name="White O."/>
            <person name="Wyder S."/>
            <person name="Zeng Q."/>
            <person name="Zhao Q."/>
            <person name="Zhao Y."/>
            <person name="Hill C.A."/>
            <person name="Raikhel A.S."/>
            <person name="Soares M.B."/>
            <person name="Knudson D.L."/>
            <person name="Lee N.H."/>
            <person name="Galagan J."/>
            <person name="Salzberg S.L."/>
            <person name="Paulsen I.T."/>
            <person name="Dimopoulos G."/>
            <person name="Collins F.H."/>
            <person name="Birren B."/>
            <person name="Fraser-Liggett C.M."/>
            <person name="Severson D.W."/>
        </authorList>
    </citation>
    <scope>NUCLEOTIDE SEQUENCE [LARGE SCALE GENOMIC DNA]</scope>
    <source>
        <strain evidence="1">Liverpool</strain>
    </source>
</reference>
<accession>Q17FU8</accession>
<organism evidence="1 2">
    <name type="scientific">Aedes aegypti</name>
    <name type="common">Yellowfever mosquito</name>
    <name type="synonym">Culex aegypti</name>
    <dbReference type="NCBI Taxonomy" id="7159"/>
    <lineage>
        <taxon>Eukaryota</taxon>
        <taxon>Metazoa</taxon>
        <taxon>Ecdysozoa</taxon>
        <taxon>Arthropoda</taxon>
        <taxon>Hexapoda</taxon>
        <taxon>Insecta</taxon>
        <taxon>Pterygota</taxon>
        <taxon>Neoptera</taxon>
        <taxon>Endopterygota</taxon>
        <taxon>Diptera</taxon>
        <taxon>Nematocera</taxon>
        <taxon>Culicoidea</taxon>
        <taxon>Culicidae</taxon>
        <taxon>Culicinae</taxon>
        <taxon>Aedini</taxon>
        <taxon>Aedes</taxon>
        <taxon>Stegomyia</taxon>
    </lineage>
</organism>
<proteinExistence type="predicted"/>
<protein>
    <submittedName>
        <fullName evidence="1">AAEL003323-PA</fullName>
    </submittedName>
</protein>
<feature type="non-terminal residue" evidence="1">
    <location>
        <position position="1"/>
    </location>
</feature>
<dbReference type="AlphaFoldDB" id="Q17FU8"/>
<dbReference type="Proteomes" id="UP000682892">
    <property type="component" value="Chromosome 3"/>
</dbReference>
<evidence type="ECO:0000313" key="2">
    <source>
        <dbReference type="Proteomes" id="UP000682892"/>
    </source>
</evidence>
<name>Q17FU8_AEDAE</name>
<reference evidence="1" key="3">
    <citation type="submission" date="2012-09" db="EMBL/GenBank/DDBJ databases">
        <authorList>
            <consortium name="VectorBase"/>
        </authorList>
    </citation>
    <scope>NUCLEOTIDE SEQUENCE</scope>
    <source>
        <strain evidence="1">Liverpool</strain>
    </source>
</reference>
<gene>
    <name evidence="1" type="ORF">AaeL_AAEL003323</name>
</gene>
<dbReference type="PaxDb" id="7159-AAEL003323-PA"/>
<reference evidence="1" key="1">
    <citation type="submission" date="2005-10" db="EMBL/GenBank/DDBJ databases">
        <authorList>
            <person name="Loftus B.J."/>
            <person name="Nene V.M."/>
            <person name="Hannick L.I."/>
            <person name="Bidwell S."/>
            <person name="Haas B."/>
            <person name="Amedeo P."/>
            <person name="Orvis J."/>
            <person name="Wortman J.R."/>
            <person name="White O.R."/>
            <person name="Salzberg S."/>
            <person name="Shumway M."/>
            <person name="Koo H."/>
            <person name="Zhao Y."/>
            <person name="Holmes M."/>
            <person name="Miller J."/>
            <person name="Schatz M."/>
            <person name="Pop M."/>
            <person name="Pai G."/>
            <person name="Utterback T."/>
            <person name="Rogers Y.-H."/>
            <person name="Kravitz S."/>
            <person name="Fraser C.M."/>
        </authorList>
    </citation>
    <scope>NUCLEOTIDE SEQUENCE</scope>
    <source>
        <strain evidence="1">Liverpool</strain>
    </source>
</reference>
<sequence>YPIGTLSFPSLGRTLCFPIPVRARNHSQSSHSPAGVSTRFLLPTTSTHAIIWYITYRLSVLDRDPSPISLPYSCALRPISGVCGGSTWGFLRICGLTLTCGLKELRFFACCSWANDVAAAPDVHSDDFTRQPPVKCRSANCDTNFWVFLAGMGLLASSLLAGIDACSASLPPPLEDSSI</sequence>
<dbReference type="EMBL" id="CH477268">
    <property type="protein sequence ID" value="EAT45403.1"/>
    <property type="molecule type" value="Genomic_DNA"/>
</dbReference>